<dbReference type="SUPFAM" id="SSF52777">
    <property type="entry name" value="CoA-dependent acyltransferases"/>
    <property type="match status" value="1"/>
</dbReference>
<evidence type="ECO:0000259" key="17">
    <source>
        <dbReference type="PROSITE" id="PS51826"/>
    </source>
</evidence>
<evidence type="ECO:0000256" key="11">
    <source>
        <dbReference type="ARBA" id="ARBA00023052"/>
    </source>
</evidence>
<dbReference type="Pfam" id="PF00676">
    <property type="entry name" value="E1_dh"/>
    <property type="match status" value="1"/>
</dbReference>
<dbReference type="CDD" id="cd06849">
    <property type="entry name" value="lipoyl_domain"/>
    <property type="match status" value="2"/>
</dbReference>
<dbReference type="InterPro" id="IPR023213">
    <property type="entry name" value="CAT-like_dom_sf"/>
</dbReference>
<evidence type="ECO:0000256" key="1">
    <source>
        <dbReference type="ARBA" id="ARBA00001938"/>
    </source>
</evidence>
<dbReference type="Gene3D" id="4.10.320.10">
    <property type="entry name" value="E3-binding domain"/>
    <property type="match status" value="1"/>
</dbReference>
<dbReference type="InterPro" id="IPR005475">
    <property type="entry name" value="Transketolase-like_Pyr-bd"/>
</dbReference>
<dbReference type="PANTHER" id="PTHR23152:SF4">
    <property type="entry name" value="2-OXOADIPATE DEHYDROGENASE COMPLEX COMPONENT E1"/>
    <property type="match status" value="1"/>
</dbReference>
<keyword evidence="9" id="KW-0460">Magnesium</keyword>
<dbReference type="eggNOG" id="COG0567">
    <property type="taxonomic scope" value="Bacteria"/>
</dbReference>
<evidence type="ECO:0000256" key="12">
    <source>
        <dbReference type="ARBA" id="ARBA00023268"/>
    </source>
</evidence>
<dbReference type="GO" id="GO:0030976">
    <property type="term" value="F:thiamine pyrophosphate binding"/>
    <property type="evidence" value="ECO:0007669"/>
    <property type="project" value="InterPro"/>
</dbReference>
<dbReference type="NCBIfam" id="TIGR00239">
    <property type="entry name" value="2oxo_dh_E1"/>
    <property type="match status" value="1"/>
</dbReference>
<evidence type="ECO:0000256" key="15">
    <source>
        <dbReference type="SAM" id="MobiDB-lite"/>
    </source>
</evidence>
<dbReference type="NCBIfam" id="NF008907">
    <property type="entry name" value="PRK12270.1"/>
    <property type="match status" value="1"/>
</dbReference>
<dbReference type="Pfam" id="PF16870">
    <property type="entry name" value="OxoGdeHyase_C"/>
    <property type="match status" value="1"/>
</dbReference>
<dbReference type="HOGENOM" id="CLU_004709_1_0_11"/>
<keyword evidence="11" id="KW-0786">Thiamine pyrophosphate</keyword>
<keyword evidence="19" id="KW-1185">Reference proteome</keyword>
<evidence type="ECO:0000259" key="16">
    <source>
        <dbReference type="PROSITE" id="PS50968"/>
    </source>
</evidence>
<dbReference type="PANTHER" id="PTHR23152">
    <property type="entry name" value="2-OXOGLUTARATE DEHYDROGENASE"/>
    <property type="match status" value="1"/>
</dbReference>
<reference evidence="19" key="2">
    <citation type="submission" date="2010-01" db="EMBL/GenBank/DDBJ databases">
        <title>The complete genome of Conexibacter woesei DSM 14684.</title>
        <authorList>
            <consortium name="US DOE Joint Genome Institute (JGI-PGF)"/>
            <person name="Lucas S."/>
            <person name="Copeland A."/>
            <person name="Lapidus A."/>
            <person name="Glavina del Rio T."/>
            <person name="Dalin E."/>
            <person name="Tice H."/>
            <person name="Bruce D."/>
            <person name="Goodwin L."/>
            <person name="Pitluck S."/>
            <person name="Kyrpides N."/>
            <person name="Mavromatis K."/>
            <person name="Ivanova N."/>
            <person name="Mikhailova N."/>
            <person name="Chertkov O."/>
            <person name="Brettin T."/>
            <person name="Detter J.C."/>
            <person name="Han C."/>
            <person name="Larimer F."/>
            <person name="Land M."/>
            <person name="Hauser L."/>
            <person name="Markowitz V."/>
            <person name="Cheng J.-F."/>
            <person name="Hugenholtz P."/>
            <person name="Woyke T."/>
            <person name="Wu D."/>
            <person name="Pukall R."/>
            <person name="Steenblock K."/>
            <person name="Schneider S."/>
            <person name="Klenk H.-P."/>
            <person name="Eisen J.A."/>
        </authorList>
    </citation>
    <scope>NUCLEOTIDE SEQUENCE [LARGE SCALE GENOMIC DNA]</scope>
    <source>
        <strain evidence="19">DSM 14684 / CIP 108061 / JCM 11494 / NBRC 100937 / ID131577</strain>
    </source>
</reference>
<dbReference type="Gene3D" id="3.40.50.970">
    <property type="match status" value="1"/>
</dbReference>
<feature type="domain" description="Lipoyl-binding" evidence="16">
    <location>
        <begin position="111"/>
        <end position="186"/>
    </location>
</feature>
<dbReference type="InterPro" id="IPR011603">
    <property type="entry name" value="2oxoglutarate_DH_E1"/>
</dbReference>
<name>D3FCK1_CONWI</name>
<dbReference type="GO" id="GO:0004591">
    <property type="term" value="F:oxoglutarate dehydrogenase (succinyl-transferring) activity"/>
    <property type="evidence" value="ECO:0007669"/>
    <property type="project" value="UniProtKB-EC"/>
</dbReference>
<dbReference type="RefSeq" id="WP_012932526.1">
    <property type="nucleotide sequence ID" value="NC_013739.1"/>
</dbReference>
<comment type="catalytic activity">
    <reaction evidence="14">
        <text>N(6)-[(R)-dihydrolipoyl]-L-lysyl-[protein] + succinyl-CoA = N(6)-[(R)-S(8)-succinyldihydrolipoyl]-L-lysyl-[protein] + CoA</text>
        <dbReference type="Rhea" id="RHEA:15213"/>
        <dbReference type="Rhea" id="RHEA-COMP:10475"/>
        <dbReference type="Rhea" id="RHEA-COMP:20092"/>
        <dbReference type="ChEBI" id="CHEBI:57287"/>
        <dbReference type="ChEBI" id="CHEBI:57292"/>
        <dbReference type="ChEBI" id="CHEBI:83100"/>
        <dbReference type="ChEBI" id="CHEBI:83120"/>
        <dbReference type="EC" id="2.3.1.61"/>
    </reaction>
</comment>
<evidence type="ECO:0000256" key="2">
    <source>
        <dbReference type="ARBA" id="ARBA00001946"/>
    </source>
</evidence>
<protein>
    <submittedName>
        <fullName evidence="18">2-oxoglutarate dehydrogenase, E1 subunit</fullName>
    </submittedName>
</protein>
<evidence type="ECO:0000313" key="19">
    <source>
        <dbReference type="Proteomes" id="UP000008229"/>
    </source>
</evidence>
<dbReference type="GO" id="GO:0004149">
    <property type="term" value="F:dihydrolipoyllysine-residue succinyltransferase activity"/>
    <property type="evidence" value="ECO:0007669"/>
    <property type="project" value="UniProtKB-EC"/>
</dbReference>
<dbReference type="InterPro" id="IPR036625">
    <property type="entry name" value="E3-bd_dom_sf"/>
</dbReference>
<dbReference type="InterPro" id="IPR011053">
    <property type="entry name" value="Single_hybrid_motif"/>
</dbReference>
<reference evidence="18 19" key="1">
    <citation type="journal article" date="2010" name="Stand. Genomic Sci.">
        <title>Complete genome sequence of Conexibacter woesei type strain (ID131577).</title>
        <authorList>
            <person name="Pukall R."/>
            <person name="Lapidus A."/>
            <person name="Glavina Del Rio T."/>
            <person name="Copeland A."/>
            <person name="Tice H."/>
            <person name="Cheng J.-F."/>
            <person name="Lucas S."/>
            <person name="Chen F."/>
            <person name="Nolan M."/>
            <person name="Bruce D."/>
            <person name="Goodwin L."/>
            <person name="Pitluck S."/>
            <person name="Mavromatis K."/>
            <person name="Ivanova N."/>
            <person name="Ovchinnikova G."/>
            <person name="Pati A."/>
            <person name="Chen A."/>
            <person name="Palaniappan K."/>
            <person name="Land M."/>
            <person name="Hauser L."/>
            <person name="Chang Y.-J."/>
            <person name="Jeffries C.D."/>
            <person name="Chain P."/>
            <person name="Meincke L."/>
            <person name="Sims D."/>
            <person name="Brettin T."/>
            <person name="Detter J.C."/>
            <person name="Rohde M."/>
            <person name="Goeker M."/>
            <person name="Bristow J."/>
            <person name="Eisen J.A."/>
            <person name="Markowitz V."/>
            <person name="Kyrpides N.C."/>
            <person name="Klenk H.-P."/>
            <person name="Hugenholtz P."/>
        </authorList>
    </citation>
    <scope>NUCLEOTIDE SEQUENCE [LARGE SCALE GENOMIC DNA]</scope>
    <source>
        <strain evidence="19">DSM 14684 / CIP 108061 / JCM 11494 / NBRC 100937 / ID131577</strain>
    </source>
</reference>
<comment type="cofactor">
    <cofactor evidence="1">
        <name>(R)-lipoate</name>
        <dbReference type="ChEBI" id="CHEBI:83088"/>
    </cofactor>
</comment>
<dbReference type="SMART" id="SM00861">
    <property type="entry name" value="Transket_pyr"/>
    <property type="match status" value="1"/>
</dbReference>
<evidence type="ECO:0000256" key="14">
    <source>
        <dbReference type="ARBA" id="ARBA00052761"/>
    </source>
</evidence>
<keyword evidence="8" id="KW-0450">Lipoyl</keyword>
<feature type="domain" description="Peripheral subunit-binding (PSBD)" evidence="17">
    <location>
        <begin position="220"/>
        <end position="257"/>
    </location>
</feature>
<dbReference type="InterPro" id="IPR042179">
    <property type="entry name" value="KGD_C_sf"/>
</dbReference>
<evidence type="ECO:0000256" key="5">
    <source>
        <dbReference type="ARBA" id="ARBA00007317"/>
    </source>
</evidence>
<dbReference type="InterPro" id="IPR003016">
    <property type="entry name" value="2-oxoA_DH_lipoyl-BS"/>
</dbReference>
<organism evidence="18 19">
    <name type="scientific">Conexibacter woesei (strain DSM 14684 / CCUG 47730 / CIP 108061 / JCM 11494 / NBRC 100937 / ID131577)</name>
    <dbReference type="NCBI Taxonomy" id="469383"/>
    <lineage>
        <taxon>Bacteria</taxon>
        <taxon>Bacillati</taxon>
        <taxon>Actinomycetota</taxon>
        <taxon>Thermoleophilia</taxon>
        <taxon>Solirubrobacterales</taxon>
        <taxon>Conexibacteraceae</taxon>
        <taxon>Conexibacter</taxon>
    </lineage>
</organism>
<dbReference type="Pfam" id="PF02779">
    <property type="entry name" value="Transket_pyr"/>
    <property type="match status" value="1"/>
</dbReference>
<gene>
    <name evidence="18" type="ordered locus">Cwoe_1042</name>
</gene>
<dbReference type="SUPFAM" id="SSF51230">
    <property type="entry name" value="Single hybrid motif"/>
    <property type="match status" value="2"/>
</dbReference>
<evidence type="ECO:0000256" key="6">
    <source>
        <dbReference type="ARBA" id="ARBA00022532"/>
    </source>
</evidence>
<dbReference type="InterPro" id="IPR029061">
    <property type="entry name" value="THDP-binding"/>
</dbReference>
<evidence type="ECO:0000256" key="9">
    <source>
        <dbReference type="ARBA" id="ARBA00022842"/>
    </source>
</evidence>
<dbReference type="UniPathway" id="UPA00223">
    <property type="reaction ID" value="UER00997"/>
</dbReference>
<dbReference type="Gene3D" id="3.30.559.10">
    <property type="entry name" value="Chloramphenicol acetyltransferase-like domain"/>
    <property type="match status" value="1"/>
</dbReference>
<comment type="cofactor">
    <cofactor evidence="3">
        <name>thiamine diphosphate</name>
        <dbReference type="ChEBI" id="CHEBI:58937"/>
    </cofactor>
</comment>
<feature type="domain" description="Lipoyl-binding" evidence="16">
    <location>
        <begin position="6"/>
        <end position="81"/>
    </location>
</feature>
<evidence type="ECO:0000256" key="3">
    <source>
        <dbReference type="ARBA" id="ARBA00001964"/>
    </source>
</evidence>
<evidence type="ECO:0000256" key="4">
    <source>
        <dbReference type="ARBA" id="ARBA00004813"/>
    </source>
</evidence>
<dbReference type="OrthoDB" id="9759785at2"/>
<dbReference type="KEGG" id="cwo:Cwoe_1042"/>
<dbReference type="InterPro" id="IPR000089">
    <property type="entry name" value="Biotin_lipoyl"/>
</dbReference>
<dbReference type="Proteomes" id="UP000008229">
    <property type="component" value="Chromosome"/>
</dbReference>
<comment type="similarity">
    <text evidence="5">Belongs to the 2-oxoacid dehydrogenase family.</text>
</comment>
<dbReference type="PROSITE" id="PS51826">
    <property type="entry name" value="PSBD"/>
    <property type="match status" value="1"/>
</dbReference>
<dbReference type="Pfam" id="PF00364">
    <property type="entry name" value="Biotin_lipoyl"/>
    <property type="match status" value="2"/>
</dbReference>
<dbReference type="Gene3D" id="2.40.50.100">
    <property type="match status" value="2"/>
</dbReference>
<accession>D3FCK1</accession>
<dbReference type="GO" id="GO:0005829">
    <property type="term" value="C:cytosol"/>
    <property type="evidence" value="ECO:0007669"/>
    <property type="project" value="TreeGrafter"/>
</dbReference>
<keyword evidence="7" id="KW-0479">Metal-binding</keyword>
<sequence>MSVDTTVQVVLPQMGESVNEGVVLEWHKAEGDTIEADETLVEISTDKVDAEVPAPITGTVIRILAAEGDTVAVGAVIAEIAPSDGAAAPAAPAAPADEPGPSASTTTEATEIEIVMPQMGESVNEGVILEWHVEPGGTIAEDETIVEISTDKVDAEVPSPASGTVTEILAAAGDTVTVGQVLARMTGTTGGAAPAAAPSADGATASAAAPASTAVDTSGNASPVARRVAAALGVQLDRVAGSGRAGRVVKDDVLTAAKNGGASTNGKAATADKPAGSTLIKGGAAMLARYMDESRSIPTATSFRTLTVTTLDARRKQLKAAGIKVSFTHLIAYAIAKAGEDLPVMAHHFAEIDGKPHRVDDGAVNLGLAVDVEKKDGSRTLMVPVIRGADTLSFKGFLDAYNALVEKARTNSLTADDLTGGNVTLTNPGGIGTVASVPRLMVGQGTIVATGSIAYPVGLGAIGELIGAEKVMSMTSTYDHRIIQGAESGRFLQRIEQLLQGEDGFYETVFKDLGAELPALPPPPAPAAQAALAAPAAAAPAAVGAPPSEELLQAVQAAVSLLKAHRTHGHLAARLDPLGSEPVGDSGLDPEPLGLTPELMAQIPARIMRMGVPGATFADALPHLRETYCGTIAYEIEHISSHRQRVWLREKIETGAFRKPLTADEQKTLLRRLIEVDAFERFMHKAYLGQKQFSIEGLDMTVPMIDELVRLAATRGGREVVIGMAHRGRLNVLAHNLRRSYGSIFAEFEGVSTLDVITSIPDGGTGDVKYHHGARGSFEVAGGEEIVVRLESNPSHLEYVAPVATGATRAAQTTRQGPHAHQDTNAAFPIVLHGDAAFPGQGVVAETFNLQALDGYTVGGTIHLIQNNQVGFTTDPDDARSTRWASDMAKGFDVPIIHVNADDVAASVAAVRLAHAYRQEFGHDVVIDLIGYRRFGHNEADEPAYTQPEMYTRIRRHPTMPQLFGKQLVDAGVVTQDDVDAITNEVWQKLTEQHQELKARLAAASPVEQGTGEYKLDRTPSPEVPTAVDADRLRRLNDDLLRVPEGFTIHPKLVRSLDQRREAVGADGGITWAQAEQLAFASLLTEGTPIRLTGQDAERGTFSQRHLVLHDPKTGQEYCPVQNLPDALAPMELHNSPLSEIAAMGFEYGYSQEGPETLVLWEGQFGDFANSAQVIIDQFIVSGLAKWGQSSRLTLLLPHAYEGSGPEHSSARLERFLQLAAEGNIRVAYPSTPAQYFHLLRRQAKIAKQRPLIVMTPKSLLRLPQATNRIEHLSDTQFFPVLAEPRVDEQKVTRLILCTGKVYYDLVNSELRADNDGVSIARIELLYPFPQAQVMELVNRYPNLREVVWLQEEPRNMGARAHMSPRLMQILPRDLNFGYIGRPERASTAEGYPAAHAAEQRRIVETALDLSRPVGMYPVKLPGER</sequence>
<dbReference type="STRING" id="469383.Cwoe_1042"/>
<dbReference type="SUPFAM" id="SSF47005">
    <property type="entry name" value="Peripheral subunit-binding domain of 2-oxo acid dehydrogenase complex"/>
    <property type="match status" value="1"/>
</dbReference>
<dbReference type="NCBIfam" id="NF006914">
    <property type="entry name" value="PRK09404.1"/>
    <property type="match status" value="1"/>
</dbReference>
<evidence type="ECO:0000256" key="7">
    <source>
        <dbReference type="ARBA" id="ARBA00022723"/>
    </source>
</evidence>
<comment type="cofactor">
    <cofactor evidence="2">
        <name>Mg(2+)</name>
        <dbReference type="ChEBI" id="CHEBI:18420"/>
    </cofactor>
</comment>
<dbReference type="InterPro" id="IPR031717">
    <property type="entry name" value="ODO-1/KGD_C"/>
</dbReference>
<evidence type="ECO:0000256" key="8">
    <source>
        <dbReference type="ARBA" id="ARBA00022823"/>
    </source>
</evidence>
<keyword evidence="10" id="KW-0560">Oxidoreductase</keyword>
<comment type="catalytic activity">
    <reaction evidence="13">
        <text>N(6)-[(R)-lipoyl]-L-lysyl-[protein] + 2-oxoglutarate + H(+) = N(6)-[(R)-S(8)-succinyldihydrolipoyl]-L-lysyl-[protein] + CO2</text>
        <dbReference type="Rhea" id="RHEA:12188"/>
        <dbReference type="Rhea" id="RHEA-COMP:10474"/>
        <dbReference type="Rhea" id="RHEA-COMP:20092"/>
        <dbReference type="ChEBI" id="CHEBI:15378"/>
        <dbReference type="ChEBI" id="CHEBI:16526"/>
        <dbReference type="ChEBI" id="CHEBI:16810"/>
        <dbReference type="ChEBI" id="CHEBI:83099"/>
        <dbReference type="ChEBI" id="CHEBI:83120"/>
        <dbReference type="EC" id="1.2.4.2"/>
    </reaction>
</comment>
<dbReference type="eggNOG" id="COG0508">
    <property type="taxonomic scope" value="Bacteria"/>
</dbReference>
<evidence type="ECO:0000313" key="18">
    <source>
        <dbReference type="EMBL" id="ADB49474.1"/>
    </source>
</evidence>
<dbReference type="SUPFAM" id="SSF52518">
    <property type="entry name" value="Thiamin diphosphate-binding fold (THDP-binding)"/>
    <property type="match status" value="2"/>
</dbReference>
<keyword evidence="12" id="KW-0511">Multifunctional enzyme</keyword>
<dbReference type="Pfam" id="PF02817">
    <property type="entry name" value="E3_binding"/>
    <property type="match status" value="1"/>
</dbReference>
<dbReference type="GO" id="GO:0045252">
    <property type="term" value="C:oxoglutarate dehydrogenase complex"/>
    <property type="evidence" value="ECO:0007669"/>
    <property type="project" value="TreeGrafter"/>
</dbReference>
<evidence type="ECO:0000256" key="10">
    <source>
        <dbReference type="ARBA" id="ARBA00023002"/>
    </source>
</evidence>
<dbReference type="PROSITE" id="PS00189">
    <property type="entry name" value="LIPOYL"/>
    <property type="match status" value="2"/>
</dbReference>
<dbReference type="InterPro" id="IPR001078">
    <property type="entry name" value="2-oxoacid_DH_actylTfrase"/>
</dbReference>
<dbReference type="Gene3D" id="3.40.50.12470">
    <property type="match status" value="1"/>
</dbReference>
<feature type="region of interest" description="Disordered" evidence="15">
    <location>
        <begin position="575"/>
        <end position="595"/>
    </location>
</feature>
<dbReference type="GO" id="GO:0006099">
    <property type="term" value="P:tricarboxylic acid cycle"/>
    <property type="evidence" value="ECO:0007669"/>
    <property type="project" value="UniProtKB-UniPathway"/>
</dbReference>
<comment type="pathway">
    <text evidence="4">Carbohydrate metabolism; tricarboxylic acid cycle; succinyl-CoA from 2-oxoglutarate (dehydrogenase route): step 1/1.</text>
</comment>
<dbReference type="EMBL" id="CP001854">
    <property type="protein sequence ID" value="ADB49474.1"/>
    <property type="molecule type" value="Genomic_DNA"/>
</dbReference>
<proteinExistence type="inferred from homology"/>
<dbReference type="Pfam" id="PF00198">
    <property type="entry name" value="2-oxoacid_dh"/>
    <property type="match status" value="1"/>
</dbReference>
<dbReference type="Gene3D" id="3.40.50.11610">
    <property type="entry name" value="Multifunctional 2-oxoglutarate metabolism enzyme, C-terminal domain"/>
    <property type="match status" value="1"/>
</dbReference>
<dbReference type="InterPro" id="IPR001017">
    <property type="entry name" value="DH_E1"/>
</dbReference>
<dbReference type="PROSITE" id="PS50968">
    <property type="entry name" value="BIOTINYL_LIPOYL"/>
    <property type="match status" value="2"/>
</dbReference>
<keyword evidence="6" id="KW-0816">Tricarboxylic acid cycle</keyword>
<dbReference type="Gene3D" id="1.10.287.1150">
    <property type="entry name" value="TPP helical domain"/>
    <property type="match status" value="1"/>
</dbReference>
<feature type="region of interest" description="Disordered" evidence="15">
    <location>
        <begin position="86"/>
        <end position="106"/>
    </location>
</feature>
<dbReference type="InterPro" id="IPR004167">
    <property type="entry name" value="PSBD"/>
</dbReference>
<dbReference type="GO" id="GO:0000287">
    <property type="term" value="F:magnesium ion binding"/>
    <property type="evidence" value="ECO:0007669"/>
    <property type="project" value="UniProtKB-ARBA"/>
</dbReference>
<evidence type="ECO:0000256" key="13">
    <source>
        <dbReference type="ARBA" id="ARBA00051911"/>
    </source>
</evidence>